<dbReference type="InterPro" id="IPR056303">
    <property type="entry name" value="AMIN-like"/>
</dbReference>
<name>A0ABV9FSX2_9NOCA</name>
<proteinExistence type="predicted"/>
<organism evidence="2 3">
    <name type="scientific">Rhodococcus kronopolitis</name>
    <dbReference type="NCBI Taxonomy" id="1460226"/>
    <lineage>
        <taxon>Bacteria</taxon>
        <taxon>Bacillati</taxon>
        <taxon>Actinomycetota</taxon>
        <taxon>Actinomycetes</taxon>
        <taxon>Mycobacteriales</taxon>
        <taxon>Nocardiaceae</taxon>
        <taxon>Rhodococcus</taxon>
    </lineage>
</organism>
<dbReference type="EMBL" id="JBHSFO010000003">
    <property type="protein sequence ID" value="MFC4603646.1"/>
    <property type="molecule type" value="Genomic_DNA"/>
</dbReference>
<dbReference type="Proteomes" id="UP001595914">
    <property type="component" value="Unassembled WGS sequence"/>
</dbReference>
<comment type="caution">
    <text evidence="2">The sequence shown here is derived from an EMBL/GenBank/DDBJ whole genome shotgun (WGS) entry which is preliminary data.</text>
</comment>
<evidence type="ECO:0000259" key="1">
    <source>
        <dbReference type="Pfam" id="PF24837"/>
    </source>
</evidence>
<sequence>MAGVSIAPRGESAAREEQVVYSFTGDGRLGWSVRFVGMPLRLGGSGVVDVAGTCVLQVDFTGMTAAESADDGADVGTRSAPLNATEIVEVLIFPPRTGVDQSFIGVRSKDVNVVIEQEPDPARLTISFDS</sequence>
<dbReference type="RefSeq" id="WP_378415797.1">
    <property type="nucleotide sequence ID" value="NZ_JBHSFO010000003.1"/>
</dbReference>
<reference evidence="3" key="1">
    <citation type="journal article" date="2019" name="Int. J. Syst. Evol. Microbiol.">
        <title>The Global Catalogue of Microorganisms (GCM) 10K type strain sequencing project: providing services to taxonomists for standard genome sequencing and annotation.</title>
        <authorList>
            <consortium name="The Broad Institute Genomics Platform"/>
            <consortium name="The Broad Institute Genome Sequencing Center for Infectious Disease"/>
            <person name="Wu L."/>
            <person name="Ma J."/>
        </authorList>
    </citation>
    <scope>NUCLEOTIDE SEQUENCE [LARGE SCALE GENOMIC DNA]</scope>
    <source>
        <strain evidence="3">CCUG 54520</strain>
    </source>
</reference>
<evidence type="ECO:0000313" key="2">
    <source>
        <dbReference type="EMBL" id="MFC4603646.1"/>
    </source>
</evidence>
<keyword evidence="3" id="KW-1185">Reference proteome</keyword>
<feature type="domain" description="AMIN-like" evidence="1">
    <location>
        <begin position="18"/>
        <end position="127"/>
    </location>
</feature>
<evidence type="ECO:0000313" key="3">
    <source>
        <dbReference type="Proteomes" id="UP001595914"/>
    </source>
</evidence>
<gene>
    <name evidence="2" type="ORF">ACFO6S_08145</name>
</gene>
<protein>
    <recommendedName>
        <fullName evidence="1">AMIN-like domain-containing protein</fullName>
    </recommendedName>
</protein>
<dbReference type="Pfam" id="PF24837">
    <property type="entry name" value="AMIN-like"/>
    <property type="match status" value="1"/>
</dbReference>
<accession>A0ABV9FSX2</accession>